<evidence type="ECO:0000313" key="2">
    <source>
        <dbReference type="EMBL" id="WQF89669.1"/>
    </source>
</evidence>
<feature type="compositionally biased region" description="Acidic residues" evidence="1">
    <location>
        <begin position="83"/>
        <end position="99"/>
    </location>
</feature>
<accession>A0AAX4J273</accession>
<sequence>MSQTPGHSRNPSSVDASYQYNSMNSSPQRRRASRSSANDPVTPLQSGFNTQDALDISYASGAMDDGNGLGNLADELADAFSDSGDEGEYYDDDDDDDDNGNGKETPNINVQEAERRASAAEGIRDSGVDVTSLGEGSGKAKNLNLGPPPLAQRGHRRSGSEYDGSEYGSESDLDSPGMLPSLVAKMDAVESLARRGTESNGGPTDGVFHRVTEGLRDLGSQAGVEGSATRYIYAGFLASWNLANMPRLITAHSALTTHLTHQTRQLHNLTFPLLSPLVPPPDSDTIDELLPLLIELSESMPRPTTKAYDSLTALHTLTSDLVQSLNYLSDTLHMSRQTTTTATRRLKSAKELVAEIRREEELREEGERWLKKGNWSERLAKRECAGVCGDVVDGFEEVCNGWRARLLEQAGSAQA</sequence>
<feature type="region of interest" description="Disordered" evidence="1">
    <location>
        <begin position="1"/>
        <end position="179"/>
    </location>
</feature>
<evidence type="ECO:0008006" key="4">
    <source>
        <dbReference type="Google" id="ProtNLM"/>
    </source>
</evidence>
<evidence type="ECO:0000313" key="3">
    <source>
        <dbReference type="Proteomes" id="UP001322277"/>
    </source>
</evidence>
<feature type="compositionally biased region" description="Basic and acidic residues" evidence="1">
    <location>
        <begin position="112"/>
        <end position="127"/>
    </location>
</feature>
<evidence type="ECO:0000256" key="1">
    <source>
        <dbReference type="SAM" id="MobiDB-lite"/>
    </source>
</evidence>
<feature type="compositionally biased region" description="Polar residues" evidence="1">
    <location>
        <begin position="43"/>
        <end position="52"/>
    </location>
</feature>
<proteinExistence type="predicted"/>
<dbReference type="RefSeq" id="XP_062786890.1">
    <property type="nucleotide sequence ID" value="XM_062930839.1"/>
</dbReference>
<dbReference type="EMBL" id="CP137314">
    <property type="protein sequence ID" value="WQF89669.1"/>
    <property type="molecule type" value="Genomic_DNA"/>
</dbReference>
<protein>
    <recommendedName>
        <fullName evidence="4">WD domain-containing protein</fullName>
    </recommendedName>
</protein>
<feature type="compositionally biased region" description="Low complexity" evidence="1">
    <location>
        <begin position="161"/>
        <end position="170"/>
    </location>
</feature>
<reference evidence="3" key="1">
    <citation type="journal article" date="2023" name="bioRxiv">
        <title>Complete genome of the Medicago anthracnose fungus, Colletotrichum destructivum, reveals a mini-chromosome-like region within a core chromosome.</title>
        <authorList>
            <person name="Lapalu N."/>
            <person name="Simon A."/>
            <person name="Lu A."/>
            <person name="Plaumann P.-L."/>
            <person name="Amselem J."/>
            <person name="Pigne S."/>
            <person name="Auger A."/>
            <person name="Koch C."/>
            <person name="Dallery J.-F."/>
            <person name="O'Connell R.J."/>
        </authorList>
    </citation>
    <scope>NUCLEOTIDE SEQUENCE [LARGE SCALE GENOMIC DNA]</scope>
    <source>
        <strain evidence="3">CBS 520.97</strain>
    </source>
</reference>
<gene>
    <name evidence="2" type="ORF">CDEST_14683</name>
</gene>
<organism evidence="2 3">
    <name type="scientific">Colletotrichum destructivum</name>
    <dbReference type="NCBI Taxonomy" id="34406"/>
    <lineage>
        <taxon>Eukaryota</taxon>
        <taxon>Fungi</taxon>
        <taxon>Dikarya</taxon>
        <taxon>Ascomycota</taxon>
        <taxon>Pezizomycotina</taxon>
        <taxon>Sordariomycetes</taxon>
        <taxon>Hypocreomycetidae</taxon>
        <taxon>Glomerellales</taxon>
        <taxon>Glomerellaceae</taxon>
        <taxon>Colletotrichum</taxon>
        <taxon>Colletotrichum destructivum species complex</taxon>
    </lineage>
</organism>
<feature type="compositionally biased region" description="Polar residues" evidence="1">
    <location>
        <begin position="1"/>
        <end position="24"/>
    </location>
</feature>
<dbReference type="Proteomes" id="UP001322277">
    <property type="component" value="Chromosome 10"/>
</dbReference>
<dbReference type="AlphaFoldDB" id="A0AAX4J273"/>
<name>A0AAX4J273_9PEZI</name>
<dbReference type="GeneID" id="87951183"/>
<keyword evidence="3" id="KW-1185">Reference proteome</keyword>
<dbReference type="KEGG" id="cdet:87951183"/>